<feature type="transmembrane region" description="Helical" evidence="9">
    <location>
        <begin position="271"/>
        <end position="291"/>
    </location>
</feature>
<evidence type="ECO:0000313" key="12">
    <source>
        <dbReference type="Proteomes" id="UP000271700"/>
    </source>
</evidence>
<feature type="transmembrane region" description="Helical" evidence="9">
    <location>
        <begin position="136"/>
        <end position="156"/>
    </location>
</feature>
<proteinExistence type="predicted"/>
<feature type="transmembrane region" description="Helical" evidence="9">
    <location>
        <begin position="203"/>
        <end position="222"/>
    </location>
</feature>
<dbReference type="InterPro" id="IPR019127">
    <property type="entry name" value="Exosortase"/>
</dbReference>
<comment type="caution">
    <text evidence="11">The sequence shown here is derived from an EMBL/GenBank/DDBJ whole genome shotgun (WGS) entry which is preliminary data.</text>
</comment>
<evidence type="ECO:0000256" key="1">
    <source>
        <dbReference type="ARBA" id="ARBA00004651"/>
    </source>
</evidence>
<keyword evidence="12" id="KW-1185">Reference proteome</keyword>
<feature type="region of interest" description="Disordered" evidence="8">
    <location>
        <begin position="531"/>
        <end position="550"/>
    </location>
</feature>
<feature type="domain" description="Methanolan biosynthesis EpsI" evidence="10">
    <location>
        <begin position="330"/>
        <end position="533"/>
    </location>
</feature>
<dbReference type="EMBL" id="RCCT01000003">
    <property type="protein sequence ID" value="RLK07365.1"/>
    <property type="molecule type" value="Genomic_DNA"/>
</dbReference>
<evidence type="ECO:0000256" key="7">
    <source>
        <dbReference type="ARBA" id="ARBA00023136"/>
    </source>
</evidence>
<sequence>MEKITVPQSTNGINTGLSSLSGWGMFWLIVMTIASFILFQDGINELFEAWSLPEYSHGPLIPLLSALLFLRQLKTVPVITGPLPDRKPGVILFAFSLCLAIAGKLIQIGDIVAYAMILWVGAILLISFGWQRGRNFWPPVLHLIYMLPLPVGLYYGVSTYLQGVSSELGVYFLRFLQVPVFLQGNIIDLGVYKLHVAEACSGLRYLFPILSFSYIFAVLYRGPTWHKAVLLLAAAPIAVFMNSARIALAGLVVNTYGMEYVEGISHFFEGWVIFVACILLLFALAWLMLFLRRDKMGLVEALDLDTSGLLQQAARIRHIQPSGALIGCTILAMIVAILWSAIPTRDTTIPIVRDPFALFPTRIGDWQSGPARVLDPTVAQILAADDYYSAELQRPGDLQQVDLFMAWYADQNQGGVHSPEVCLPGGGWEIAQLEQIDAPVAGDQAFTLNKAIIQQGQTRMLVYFWFEQQGQRTASGFWAKLQLLKGKIINGRNDSALIRLITPIESTENDAMAQAKARLDAATRDILSELPRFSPGLPSTKAFDTTPLSR</sequence>
<keyword evidence="3" id="KW-0645">Protease</keyword>
<feature type="transmembrane region" description="Helical" evidence="9">
    <location>
        <begin position="168"/>
        <end position="191"/>
    </location>
</feature>
<keyword evidence="5" id="KW-0378">Hydrolase</keyword>
<feature type="transmembrane region" description="Helical" evidence="9">
    <location>
        <begin position="20"/>
        <end position="39"/>
    </location>
</feature>
<dbReference type="NCBIfam" id="TIGR04178">
    <property type="entry name" value="exo_archaeo"/>
    <property type="match status" value="1"/>
</dbReference>
<dbReference type="Proteomes" id="UP000271700">
    <property type="component" value="Unassembled WGS sequence"/>
</dbReference>
<evidence type="ECO:0000256" key="5">
    <source>
        <dbReference type="ARBA" id="ARBA00022801"/>
    </source>
</evidence>
<dbReference type="InterPro" id="IPR026491">
    <property type="entry name" value="ExosortD_VPLPA"/>
</dbReference>
<evidence type="ECO:0000256" key="4">
    <source>
        <dbReference type="ARBA" id="ARBA00022692"/>
    </source>
</evidence>
<name>A0A497ZL40_9RHOB</name>
<keyword evidence="7 9" id="KW-0472">Membrane</keyword>
<dbReference type="Pfam" id="PF09721">
    <property type="entry name" value="Exosortase_EpsH"/>
    <property type="match status" value="1"/>
</dbReference>
<evidence type="ECO:0000259" key="10">
    <source>
        <dbReference type="Pfam" id="PF11984"/>
    </source>
</evidence>
<dbReference type="Pfam" id="PF11984">
    <property type="entry name" value="DUF3485"/>
    <property type="match status" value="1"/>
</dbReference>
<dbReference type="GO" id="GO:0008233">
    <property type="term" value="F:peptidase activity"/>
    <property type="evidence" value="ECO:0007669"/>
    <property type="project" value="UniProtKB-KW"/>
</dbReference>
<evidence type="ECO:0000256" key="2">
    <source>
        <dbReference type="ARBA" id="ARBA00022475"/>
    </source>
</evidence>
<evidence type="ECO:0000256" key="8">
    <source>
        <dbReference type="SAM" id="MobiDB-lite"/>
    </source>
</evidence>
<dbReference type="NCBIfam" id="TIGR02914">
    <property type="entry name" value="EpsI_fam"/>
    <property type="match status" value="1"/>
</dbReference>
<dbReference type="InterPro" id="IPR013426">
    <property type="entry name" value="EpsH-like"/>
</dbReference>
<dbReference type="NCBIfam" id="TIGR04152">
    <property type="entry name" value="exosort_VPLPA"/>
    <property type="match status" value="1"/>
</dbReference>
<feature type="transmembrane region" description="Helical" evidence="9">
    <location>
        <begin position="89"/>
        <end position="106"/>
    </location>
</feature>
<evidence type="ECO:0000256" key="6">
    <source>
        <dbReference type="ARBA" id="ARBA00022989"/>
    </source>
</evidence>
<reference evidence="11 12" key="1">
    <citation type="submission" date="2018-10" db="EMBL/GenBank/DDBJ databases">
        <title>Genomic Encyclopedia of Archaeal and Bacterial Type Strains, Phase II (KMG-II): from individual species to whole genera.</title>
        <authorList>
            <person name="Goeker M."/>
        </authorList>
    </citation>
    <scope>NUCLEOTIDE SEQUENCE [LARGE SCALE GENOMIC DNA]</scope>
    <source>
        <strain evidence="11 12">DSM 29317</strain>
    </source>
</reference>
<dbReference type="GO" id="GO:0006508">
    <property type="term" value="P:proteolysis"/>
    <property type="evidence" value="ECO:0007669"/>
    <property type="project" value="UniProtKB-KW"/>
</dbReference>
<organism evidence="11 12">
    <name type="scientific">Ruegeria conchae</name>
    <dbReference type="NCBI Taxonomy" id="981384"/>
    <lineage>
        <taxon>Bacteria</taxon>
        <taxon>Pseudomonadati</taxon>
        <taxon>Pseudomonadota</taxon>
        <taxon>Alphaproteobacteria</taxon>
        <taxon>Rhodobacterales</taxon>
        <taxon>Roseobacteraceae</taxon>
        <taxon>Ruegeria</taxon>
    </lineage>
</organism>
<evidence type="ECO:0000256" key="9">
    <source>
        <dbReference type="SAM" id="Phobius"/>
    </source>
</evidence>
<keyword evidence="2" id="KW-1003">Cell membrane</keyword>
<feature type="transmembrane region" description="Helical" evidence="9">
    <location>
        <begin position="229"/>
        <end position="251"/>
    </location>
</feature>
<dbReference type="RefSeq" id="WP_010442189.1">
    <property type="nucleotide sequence ID" value="NZ_AEYW01000014.1"/>
</dbReference>
<dbReference type="STRING" id="981384.GCA_000192475_01327"/>
<keyword evidence="4 9" id="KW-0812">Transmembrane</keyword>
<accession>A0A497ZL40</accession>
<comment type="subcellular location">
    <subcellularLocation>
        <location evidence="1">Cell membrane</location>
        <topology evidence="1">Multi-pass membrane protein</topology>
    </subcellularLocation>
</comment>
<keyword evidence="6 9" id="KW-1133">Transmembrane helix</keyword>
<dbReference type="InterPro" id="IPR026392">
    <property type="entry name" value="Exo/Archaeosortase_dom"/>
</dbReference>
<evidence type="ECO:0000256" key="3">
    <source>
        <dbReference type="ARBA" id="ARBA00022670"/>
    </source>
</evidence>
<evidence type="ECO:0000313" key="11">
    <source>
        <dbReference type="EMBL" id="RLK07365.1"/>
    </source>
</evidence>
<dbReference type="InterPro" id="IPR014263">
    <property type="entry name" value="Methanolan_biosynth_EpsI"/>
</dbReference>
<dbReference type="GO" id="GO:0005886">
    <property type="term" value="C:plasma membrane"/>
    <property type="evidence" value="ECO:0007669"/>
    <property type="project" value="UniProtKB-SubCell"/>
</dbReference>
<feature type="transmembrane region" description="Helical" evidence="9">
    <location>
        <begin position="324"/>
        <end position="342"/>
    </location>
</feature>
<dbReference type="NCBIfam" id="TIGR02602">
    <property type="entry name" value="8TM_EpsH"/>
    <property type="match status" value="1"/>
</dbReference>
<gene>
    <name evidence="11" type="ORF">CLV75_2486</name>
</gene>
<feature type="transmembrane region" description="Helical" evidence="9">
    <location>
        <begin position="111"/>
        <end position="130"/>
    </location>
</feature>
<protein>
    <submittedName>
        <fullName evidence="11">Exosortase D (VPLPA-CTERM-specific)</fullName>
    </submittedName>
</protein>
<dbReference type="AlphaFoldDB" id="A0A497ZL40"/>